<proteinExistence type="predicted"/>
<evidence type="ECO:0000313" key="2">
    <source>
        <dbReference type="Proteomes" id="UP000037035"/>
    </source>
</evidence>
<reference evidence="1 2" key="1">
    <citation type="submission" date="2015-08" db="EMBL/GenBank/DDBJ databases">
        <title>Next Generation Sequencing and Analysis of the Genome of Puccinia sorghi L Schw, the Causal Agent of Maize Common Rust.</title>
        <authorList>
            <person name="Rochi L."/>
            <person name="Burguener G."/>
            <person name="Darino M."/>
            <person name="Turjanski A."/>
            <person name="Kreff E."/>
            <person name="Dieguez M.J."/>
            <person name="Sacco F."/>
        </authorList>
    </citation>
    <scope>NUCLEOTIDE SEQUENCE [LARGE SCALE GENOMIC DNA]</scope>
    <source>
        <strain evidence="1 2">RO10H11247</strain>
    </source>
</reference>
<organism evidence="1 2">
    <name type="scientific">Puccinia sorghi</name>
    <dbReference type="NCBI Taxonomy" id="27349"/>
    <lineage>
        <taxon>Eukaryota</taxon>
        <taxon>Fungi</taxon>
        <taxon>Dikarya</taxon>
        <taxon>Basidiomycota</taxon>
        <taxon>Pucciniomycotina</taxon>
        <taxon>Pucciniomycetes</taxon>
        <taxon>Pucciniales</taxon>
        <taxon>Pucciniaceae</taxon>
        <taxon>Puccinia</taxon>
    </lineage>
</organism>
<dbReference type="EMBL" id="LAVV01009012">
    <property type="protein sequence ID" value="KNZ51434.1"/>
    <property type="molecule type" value="Genomic_DNA"/>
</dbReference>
<sequence length="54" mass="6133">MIGLNLKICLKLGYSLPCHWSGDEDDPEFHSIFLRCLSISLKGPRHTNNSLKMC</sequence>
<accession>A0A0L6USF9</accession>
<comment type="caution">
    <text evidence="1">The sequence shown here is derived from an EMBL/GenBank/DDBJ whole genome shotgun (WGS) entry which is preliminary data.</text>
</comment>
<dbReference type="VEuPathDB" id="FungiDB:VP01_395g10"/>
<protein>
    <submittedName>
        <fullName evidence="1">Putative signal peptide protein</fullName>
    </submittedName>
</protein>
<dbReference type="AlphaFoldDB" id="A0A0L6USF9"/>
<keyword evidence="2" id="KW-1185">Reference proteome</keyword>
<evidence type="ECO:0000313" key="1">
    <source>
        <dbReference type="EMBL" id="KNZ51434.1"/>
    </source>
</evidence>
<dbReference type="Proteomes" id="UP000037035">
    <property type="component" value="Unassembled WGS sequence"/>
</dbReference>
<name>A0A0L6USF9_9BASI</name>
<gene>
    <name evidence="1" type="ORF">VP01_395g10</name>
</gene>